<dbReference type="PANTHER" id="PTHR11709">
    <property type="entry name" value="MULTI-COPPER OXIDASE"/>
    <property type="match status" value="1"/>
</dbReference>
<keyword evidence="2" id="KW-0479">Metal-binding</keyword>
<keyword evidence="10" id="KW-1185">Reference proteome</keyword>
<feature type="domain" description="Plastocyanin-like" evidence="8">
    <location>
        <begin position="88"/>
        <end position="204"/>
    </location>
</feature>
<dbReference type="PROSITE" id="PS00079">
    <property type="entry name" value="MULTICOPPER_OXIDASE1"/>
    <property type="match status" value="1"/>
</dbReference>
<dbReference type="InterPro" id="IPR033138">
    <property type="entry name" value="Cu_oxidase_CS"/>
</dbReference>
<gene>
    <name evidence="9" type="ORF">RCO7_09746</name>
</gene>
<dbReference type="InterPro" id="IPR045087">
    <property type="entry name" value="Cu-oxidase_fam"/>
</dbReference>
<dbReference type="InterPro" id="IPR002355">
    <property type="entry name" value="Cu_oxidase_Cu_BS"/>
</dbReference>
<dbReference type="Proteomes" id="UP000178129">
    <property type="component" value="Unassembled WGS sequence"/>
</dbReference>
<evidence type="ECO:0000313" key="10">
    <source>
        <dbReference type="Proteomes" id="UP000178129"/>
    </source>
</evidence>
<dbReference type="CDD" id="cd13901">
    <property type="entry name" value="CuRO_3_MaLCC_like"/>
    <property type="match status" value="1"/>
</dbReference>
<feature type="chain" id="PRO_5009446817" evidence="5">
    <location>
        <begin position="18"/>
        <end position="603"/>
    </location>
</feature>
<dbReference type="PANTHER" id="PTHR11709:SF145">
    <property type="entry name" value="LCC1"/>
    <property type="match status" value="1"/>
</dbReference>
<dbReference type="GO" id="GO:0005507">
    <property type="term" value="F:copper ion binding"/>
    <property type="evidence" value="ECO:0007669"/>
    <property type="project" value="InterPro"/>
</dbReference>
<dbReference type="InterPro" id="IPR001117">
    <property type="entry name" value="Cu-oxidase_2nd"/>
</dbReference>
<dbReference type="PROSITE" id="PS00080">
    <property type="entry name" value="MULTICOPPER_OXIDASE2"/>
    <property type="match status" value="1"/>
</dbReference>
<dbReference type="STRING" id="914237.A0A1E1LA60"/>
<evidence type="ECO:0000256" key="5">
    <source>
        <dbReference type="SAM" id="SignalP"/>
    </source>
</evidence>
<evidence type="ECO:0000256" key="1">
    <source>
        <dbReference type="ARBA" id="ARBA00010609"/>
    </source>
</evidence>
<comment type="similarity">
    <text evidence="1">Belongs to the multicopper oxidase family.</text>
</comment>
<dbReference type="EMBL" id="FJUW01000042">
    <property type="protein sequence ID" value="CZT07461.1"/>
    <property type="molecule type" value="Genomic_DNA"/>
</dbReference>
<dbReference type="GO" id="GO:0016491">
    <property type="term" value="F:oxidoreductase activity"/>
    <property type="evidence" value="ECO:0007669"/>
    <property type="project" value="UniProtKB-KW"/>
</dbReference>
<evidence type="ECO:0000256" key="4">
    <source>
        <dbReference type="ARBA" id="ARBA00023008"/>
    </source>
</evidence>
<protein>
    <submittedName>
        <fullName evidence="9">Probable laccase</fullName>
    </submittedName>
</protein>
<dbReference type="Pfam" id="PF00394">
    <property type="entry name" value="Cu-oxidase"/>
    <property type="match status" value="1"/>
</dbReference>
<proteinExistence type="inferred from homology"/>
<organism evidence="9 10">
    <name type="scientific">Rhynchosporium graminicola</name>
    <dbReference type="NCBI Taxonomy" id="2792576"/>
    <lineage>
        <taxon>Eukaryota</taxon>
        <taxon>Fungi</taxon>
        <taxon>Dikarya</taxon>
        <taxon>Ascomycota</taxon>
        <taxon>Pezizomycotina</taxon>
        <taxon>Leotiomycetes</taxon>
        <taxon>Helotiales</taxon>
        <taxon>Ploettnerulaceae</taxon>
        <taxon>Rhynchosporium</taxon>
    </lineage>
</organism>
<dbReference type="CDD" id="cd13854">
    <property type="entry name" value="CuRO_1_MaLCC_like"/>
    <property type="match status" value="1"/>
</dbReference>
<dbReference type="Gene3D" id="2.60.40.420">
    <property type="entry name" value="Cupredoxins - blue copper proteins"/>
    <property type="match status" value="3"/>
</dbReference>
<keyword evidence="4" id="KW-0186">Copper</keyword>
<evidence type="ECO:0000313" key="9">
    <source>
        <dbReference type="EMBL" id="CZT07461.1"/>
    </source>
</evidence>
<dbReference type="InterPro" id="IPR011707">
    <property type="entry name" value="Cu-oxidase-like_N"/>
</dbReference>
<feature type="domain" description="Plastocyanin-like" evidence="7">
    <location>
        <begin position="457"/>
        <end position="569"/>
    </location>
</feature>
<evidence type="ECO:0000256" key="3">
    <source>
        <dbReference type="ARBA" id="ARBA00023002"/>
    </source>
</evidence>
<keyword evidence="5" id="KW-0732">Signal</keyword>
<dbReference type="InterPro" id="IPR008972">
    <property type="entry name" value="Cupredoxin"/>
</dbReference>
<evidence type="ECO:0000259" key="6">
    <source>
        <dbReference type="Pfam" id="PF00394"/>
    </source>
</evidence>
<dbReference type="InterPro" id="IPR011706">
    <property type="entry name" value="Cu-oxidase_C"/>
</dbReference>
<dbReference type="Pfam" id="PF07731">
    <property type="entry name" value="Cu-oxidase_2"/>
    <property type="match status" value="1"/>
</dbReference>
<accession>A0A1E1LA60</accession>
<feature type="domain" description="Plastocyanin-like" evidence="6">
    <location>
        <begin position="215"/>
        <end position="369"/>
    </location>
</feature>
<reference evidence="10" key="1">
    <citation type="submission" date="2016-03" db="EMBL/GenBank/DDBJ databases">
        <authorList>
            <person name="Ploux O."/>
        </authorList>
    </citation>
    <scope>NUCLEOTIDE SEQUENCE [LARGE SCALE GENOMIC DNA]</scope>
    <source>
        <strain evidence="10">UK7</strain>
    </source>
</reference>
<evidence type="ECO:0000259" key="7">
    <source>
        <dbReference type="Pfam" id="PF07731"/>
    </source>
</evidence>
<keyword evidence="3" id="KW-0560">Oxidoreductase</keyword>
<name>A0A1E1LA60_9HELO</name>
<feature type="signal peptide" evidence="5">
    <location>
        <begin position="1"/>
        <end position="17"/>
    </location>
</feature>
<evidence type="ECO:0000256" key="2">
    <source>
        <dbReference type="ARBA" id="ARBA00022723"/>
    </source>
</evidence>
<comment type="caution">
    <text evidence="9">The sequence shown here is derived from an EMBL/GenBank/DDBJ whole genome shotgun (WGS) entry which is preliminary data.</text>
</comment>
<dbReference type="AlphaFoldDB" id="A0A1E1LA60"/>
<evidence type="ECO:0000259" key="8">
    <source>
        <dbReference type="Pfam" id="PF07732"/>
    </source>
</evidence>
<dbReference type="FunFam" id="2.60.40.420:FF:000021">
    <property type="entry name" value="Extracellular dihydrogeodin oxidase/laccase"/>
    <property type="match status" value="1"/>
</dbReference>
<sequence length="603" mass="66032">MRYAAFVAIFLPSLVAGQASYPELPSQYLLTTTPVTPLPQGFPWGPKTANNTNVCKFFLIVTLLAHLTNFSPDNPPHTGVIRAYDFTITRGWAAPDGYYKDVMMVNNQFPGPLIEANWGDMIQVTIHNAITAPEEGTALHWHGILQKDMQWMDGVPGVQQCPIAPGGSFTYSFLADLYGTTWYHSHYSGQYAGGVVGPMVIHGPSTVAYDIDIGPIILTDHYHREYFDIVKDTMSTDINKVIQLSDNNLINGRNNFNCSTVATGDTRQCFSNAATSKFRFYSGKVHRLRLINAGAEATLLFSIDGHTMKVIANDFVPIIPYDTKVVTLGVGQRTDVLVQAQAGTPGPFVMRSTISACSLFVQPAAKAMVYYRTQDAAAAMPNTSPWPEFTTAVANAACGNDPLISTKPWFPITPAATPSTTQEFNIGFGQNASGHWVWTVQGSSFRVNYNQPVLLLSKTGNNSFPTNWNGYNFGSNSTVRLHVKNPGFAAHPMHLHGHNFWVLAEGTGTWDGTVVNAANPQRRDVQIVRAGGYLVIQINQDNPGTWPFHCHIAWHVSGGLYVTVIERPADIAKLPIPAIMAQSCRDWAAYTNTTVVDQIDSGL</sequence>
<dbReference type="InParanoid" id="A0A1E1LA60"/>
<dbReference type="Pfam" id="PF07732">
    <property type="entry name" value="Cu-oxidase_3"/>
    <property type="match status" value="1"/>
</dbReference>
<dbReference type="SUPFAM" id="SSF49503">
    <property type="entry name" value="Cupredoxins"/>
    <property type="match status" value="3"/>
</dbReference>